<dbReference type="SUPFAM" id="SSF46689">
    <property type="entry name" value="Homeodomain-like"/>
    <property type="match status" value="1"/>
</dbReference>
<name>A0A8X6PMU3_NEPPI</name>
<protein>
    <submittedName>
        <fullName evidence="2">HTH_Tnp_Tc3_2 domain-containing protein</fullName>
    </submittedName>
</protein>
<comment type="caution">
    <text evidence="2">The sequence shown here is derived from an EMBL/GenBank/DDBJ whole genome shotgun (WGS) entry which is preliminary data.</text>
</comment>
<evidence type="ECO:0000313" key="3">
    <source>
        <dbReference type="Proteomes" id="UP000887013"/>
    </source>
</evidence>
<proteinExistence type="predicted"/>
<comment type="subcellular location">
    <subcellularLocation>
        <location evidence="1">Nucleus</location>
    </subcellularLocation>
</comment>
<evidence type="ECO:0000256" key="1">
    <source>
        <dbReference type="ARBA" id="ARBA00004123"/>
    </source>
</evidence>
<reference evidence="2" key="1">
    <citation type="submission" date="2020-08" db="EMBL/GenBank/DDBJ databases">
        <title>Multicomponent nature underlies the extraordinary mechanical properties of spider dragline silk.</title>
        <authorList>
            <person name="Kono N."/>
            <person name="Nakamura H."/>
            <person name="Mori M."/>
            <person name="Yoshida Y."/>
            <person name="Ohtoshi R."/>
            <person name="Malay A.D."/>
            <person name="Moran D.A.P."/>
            <person name="Tomita M."/>
            <person name="Numata K."/>
            <person name="Arakawa K."/>
        </authorList>
    </citation>
    <scope>NUCLEOTIDE SEQUENCE</scope>
</reference>
<organism evidence="2 3">
    <name type="scientific">Nephila pilipes</name>
    <name type="common">Giant wood spider</name>
    <name type="synonym">Nephila maculata</name>
    <dbReference type="NCBI Taxonomy" id="299642"/>
    <lineage>
        <taxon>Eukaryota</taxon>
        <taxon>Metazoa</taxon>
        <taxon>Ecdysozoa</taxon>
        <taxon>Arthropoda</taxon>
        <taxon>Chelicerata</taxon>
        <taxon>Arachnida</taxon>
        <taxon>Araneae</taxon>
        <taxon>Araneomorphae</taxon>
        <taxon>Entelegynae</taxon>
        <taxon>Araneoidea</taxon>
        <taxon>Nephilidae</taxon>
        <taxon>Nephila</taxon>
    </lineage>
</organism>
<evidence type="ECO:0000313" key="2">
    <source>
        <dbReference type="EMBL" id="GFT74749.1"/>
    </source>
</evidence>
<dbReference type="GO" id="GO:0005634">
    <property type="term" value="C:nucleus"/>
    <property type="evidence" value="ECO:0007669"/>
    <property type="project" value="UniProtKB-SubCell"/>
</dbReference>
<accession>A0A8X6PMU3</accession>
<gene>
    <name evidence="2" type="primary">X975_07143</name>
    <name evidence="2" type="ORF">NPIL_623851</name>
</gene>
<dbReference type="AlphaFoldDB" id="A0A8X6PMU3"/>
<sequence>MPRRKIRGHYEQLPEFLRGRIIGLKKAGWANRRMDRHMGRSDGAIRKCLQEWVDNGRFQRHDGNGRLRAPTDREDRVIVRSAVTAPDSSLPTIRLATHTRVSTITLHRWLIERNLRTDRPLPLMPAHCRDRLHWLDQVGMMLTGDV</sequence>
<dbReference type="InterPro" id="IPR009057">
    <property type="entry name" value="Homeodomain-like_sf"/>
</dbReference>
<keyword evidence="3" id="KW-1185">Reference proteome</keyword>
<dbReference type="Proteomes" id="UP000887013">
    <property type="component" value="Unassembled WGS sequence"/>
</dbReference>
<dbReference type="EMBL" id="BMAW01117350">
    <property type="protein sequence ID" value="GFT74749.1"/>
    <property type="molecule type" value="Genomic_DNA"/>
</dbReference>
<dbReference type="OrthoDB" id="6432054at2759"/>